<dbReference type="Gene3D" id="3.40.50.150">
    <property type="entry name" value="Vaccinia Virus protein VP39"/>
    <property type="match status" value="1"/>
</dbReference>
<gene>
    <name evidence="3" type="ORF">THASP1DRAFT_15424</name>
</gene>
<dbReference type="InterPro" id="IPR041698">
    <property type="entry name" value="Methyltransf_25"/>
</dbReference>
<evidence type="ECO:0000256" key="1">
    <source>
        <dbReference type="SAM" id="MobiDB-lite"/>
    </source>
</evidence>
<reference evidence="4" key="1">
    <citation type="journal article" date="2018" name="Nat. Microbiol.">
        <title>Leveraging single-cell genomics to expand the fungal tree of life.</title>
        <authorList>
            <person name="Ahrendt S.R."/>
            <person name="Quandt C.A."/>
            <person name="Ciobanu D."/>
            <person name="Clum A."/>
            <person name="Salamov A."/>
            <person name="Andreopoulos B."/>
            <person name="Cheng J.F."/>
            <person name="Woyke T."/>
            <person name="Pelin A."/>
            <person name="Henrissat B."/>
            <person name="Reynolds N.K."/>
            <person name="Benny G.L."/>
            <person name="Smith M.E."/>
            <person name="James T.Y."/>
            <person name="Grigoriev I.V."/>
        </authorList>
    </citation>
    <scope>NUCLEOTIDE SEQUENCE [LARGE SCALE GENOMIC DNA]</scope>
    <source>
        <strain evidence="4">RSA 1356</strain>
    </source>
</reference>
<dbReference type="Pfam" id="PF13649">
    <property type="entry name" value="Methyltransf_25"/>
    <property type="match status" value="1"/>
</dbReference>
<dbReference type="GO" id="GO:0032259">
    <property type="term" value="P:methylation"/>
    <property type="evidence" value="ECO:0007669"/>
    <property type="project" value="UniProtKB-KW"/>
</dbReference>
<dbReference type="Proteomes" id="UP000271241">
    <property type="component" value="Unassembled WGS sequence"/>
</dbReference>
<sequence length="304" mass="33970">MSVNLSRSNSSDGAASSGKKSNSKSTTRSEAFSYVDGRRYHNEEDCPYPLPNDLTEIDRLDIQHYSIQHVSGRKHHAPLDNPKRALDIGTGTGTWMLEMAADFPDCEFLGLDVAPLQPTVVLPQNCKFELANILEGIPHPDNQFDYVHHRLLIAAIPKNQWQSYVEDCVRVCASGGWVEMVETNGNIYNSGEVGKQFSELTVKAFLAGGFGIDTVDHLDDLMRDAGLQDVTVEELQIPLGKWGGRVGELFEKNYRMGLTGLTPFFTNVCGLTKEEITIMLEKAIAEFSEHHAYIRFRVYTGRKL</sequence>
<name>A0A4V1IWT0_9FUNG</name>
<dbReference type="EMBL" id="KZ992584">
    <property type="protein sequence ID" value="RKP08629.1"/>
    <property type="molecule type" value="Genomic_DNA"/>
</dbReference>
<dbReference type="SUPFAM" id="SSF53335">
    <property type="entry name" value="S-adenosyl-L-methionine-dependent methyltransferases"/>
    <property type="match status" value="1"/>
</dbReference>
<evidence type="ECO:0000259" key="2">
    <source>
        <dbReference type="Pfam" id="PF13649"/>
    </source>
</evidence>
<protein>
    <submittedName>
        <fullName evidence="3">Methyltransferase type 11</fullName>
    </submittedName>
</protein>
<dbReference type="GO" id="GO:0008168">
    <property type="term" value="F:methyltransferase activity"/>
    <property type="evidence" value="ECO:0007669"/>
    <property type="project" value="UniProtKB-KW"/>
</dbReference>
<dbReference type="CDD" id="cd02440">
    <property type="entry name" value="AdoMet_MTases"/>
    <property type="match status" value="1"/>
</dbReference>
<keyword evidence="4" id="KW-1185">Reference proteome</keyword>
<dbReference type="InterPro" id="IPR029063">
    <property type="entry name" value="SAM-dependent_MTases_sf"/>
</dbReference>
<organism evidence="3 4">
    <name type="scientific">Thamnocephalis sphaerospora</name>
    <dbReference type="NCBI Taxonomy" id="78915"/>
    <lineage>
        <taxon>Eukaryota</taxon>
        <taxon>Fungi</taxon>
        <taxon>Fungi incertae sedis</taxon>
        <taxon>Zoopagomycota</taxon>
        <taxon>Zoopagomycotina</taxon>
        <taxon>Zoopagomycetes</taxon>
        <taxon>Zoopagales</taxon>
        <taxon>Sigmoideomycetaceae</taxon>
        <taxon>Thamnocephalis</taxon>
    </lineage>
</organism>
<feature type="compositionally biased region" description="Low complexity" evidence="1">
    <location>
        <begin position="1"/>
        <end position="29"/>
    </location>
</feature>
<evidence type="ECO:0000313" key="4">
    <source>
        <dbReference type="Proteomes" id="UP000271241"/>
    </source>
</evidence>
<dbReference type="PANTHER" id="PTHR43591:SF24">
    <property type="entry name" value="2-METHOXY-6-POLYPRENYL-1,4-BENZOQUINOL METHYLASE, MITOCHONDRIAL"/>
    <property type="match status" value="1"/>
</dbReference>
<dbReference type="STRING" id="78915.A0A4V1IWT0"/>
<feature type="domain" description="Methyltransferase" evidence="2">
    <location>
        <begin position="86"/>
        <end position="176"/>
    </location>
</feature>
<keyword evidence="3" id="KW-0489">Methyltransferase</keyword>
<feature type="region of interest" description="Disordered" evidence="1">
    <location>
        <begin position="1"/>
        <end position="31"/>
    </location>
</feature>
<keyword evidence="3" id="KW-0808">Transferase</keyword>
<dbReference type="PANTHER" id="PTHR43591">
    <property type="entry name" value="METHYLTRANSFERASE"/>
    <property type="match status" value="1"/>
</dbReference>
<evidence type="ECO:0000313" key="3">
    <source>
        <dbReference type="EMBL" id="RKP08629.1"/>
    </source>
</evidence>
<proteinExistence type="predicted"/>
<dbReference type="OrthoDB" id="2013972at2759"/>
<dbReference type="AlphaFoldDB" id="A0A4V1IWT0"/>
<accession>A0A4V1IWT0</accession>